<keyword evidence="6" id="KW-0812">Transmembrane</keyword>
<evidence type="ECO:0000313" key="8">
    <source>
        <dbReference type="EMBL" id="SDL79590.1"/>
    </source>
</evidence>
<dbReference type="InterPro" id="IPR007221">
    <property type="entry name" value="MreC"/>
</dbReference>
<dbReference type="NCBIfam" id="TIGR00219">
    <property type="entry name" value="mreC"/>
    <property type="match status" value="1"/>
</dbReference>
<dbReference type="Gene3D" id="2.40.10.340">
    <property type="entry name" value="Rod shape-determining protein MreC, domain 1"/>
    <property type="match status" value="1"/>
</dbReference>
<dbReference type="PIRSF" id="PIRSF038471">
    <property type="entry name" value="MreC"/>
    <property type="match status" value="1"/>
</dbReference>
<keyword evidence="6" id="KW-0472">Membrane</keyword>
<accession>A0A1G9MZ80</accession>
<name>A0A1G9MZ80_9BACT</name>
<keyword evidence="3 5" id="KW-0133">Cell shape</keyword>
<dbReference type="InterPro" id="IPR042175">
    <property type="entry name" value="Cell/Rod_MreC_2"/>
</dbReference>
<dbReference type="STRING" id="1075417.SAMN05421823_108133"/>
<dbReference type="GO" id="GO:0005886">
    <property type="term" value="C:plasma membrane"/>
    <property type="evidence" value="ECO:0007669"/>
    <property type="project" value="TreeGrafter"/>
</dbReference>
<dbReference type="Gene3D" id="2.40.10.350">
    <property type="entry name" value="Rod shape-determining protein MreC, domain 2"/>
    <property type="match status" value="1"/>
</dbReference>
<proteinExistence type="inferred from homology"/>
<feature type="transmembrane region" description="Helical" evidence="6">
    <location>
        <begin position="12"/>
        <end position="29"/>
    </location>
</feature>
<organism evidence="8 9">
    <name type="scientific">Catalinimonas alkaloidigena</name>
    <dbReference type="NCBI Taxonomy" id="1075417"/>
    <lineage>
        <taxon>Bacteria</taxon>
        <taxon>Pseudomonadati</taxon>
        <taxon>Bacteroidota</taxon>
        <taxon>Cytophagia</taxon>
        <taxon>Cytophagales</taxon>
        <taxon>Catalimonadaceae</taxon>
        <taxon>Catalinimonas</taxon>
    </lineage>
</organism>
<dbReference type="InterPro" id="IPR042177">
    <property type="entry name" value="Cell/Rod_1"/>
</dbReference>
<evidence type="ECO:0000256" key="1">
    <source>
        <dbReference type="ARBA" id="ARBA00009369"/>
    </source>
</evidence>
<evidence type="ECO:0000256" key="2">
    <source>
        <dbReference type="ARBA" id="ARBA00013855"/>
    </source>
</evidence>
<comment type="function">
    <text evidence="5">Involved in formation and maintenance of cell shape.</text>
</comment>
<evidence type="ECO:0000256" key="6">
    <source>
        <dbReference type="SAM" id="Phobius"/>
    </source>
</evidence>
<dbReference type="PANTHER" id="PTHR34138:SF1">
    <property type="entry name" value="CELL SHAPE-DETERMINING PROTEIN MREC"/>
    <property type="match status" value="1"/>
</dbReference>
<protein>
    <recommendedName>
        <fullName evidence="2 5">Cell shape-determining protein MreC</fullName>
    </recommendedName>
    <alternativeName>
        <fullName evidence="4 5">Cell shape protein MreC</fullName>
    </alternativeName>
</protein>
<dbReference type="Proteomes" id="UP000198510">
    <property type="component" value="Unassembled WGS sequence"/>
</dbReference>
<evidence type="ECO:0000256" key="4">
    <source>
        <dbReference type="ARBA" id="ARBA00032089"/>
    </source>
</evidence>
<dbReference type="Pfam" id="PF04085">
    <property type="entry name" value="MreC"/>
    <property type="match status" value="1"/>
</dbReference>
<evidence type="ECO:0000256" key="5">
    <source>
        <dbReference type="PIRNR" id="PIRNR038471"/>
    </source>
</evidence>
<dbReference type="EMBL" id="FNFO01000008">
    <property type="protein sequence ID" value="SDL79590.1"/>
    <property type="molecule type" value="Genomic_DNA"/>
</dbReference>
<dbReference type="AlphaFoldDB" id="A0A1G9MZ80"/>
<dbReference type="RefSeq" id="WP_089685010.1">
    <property type="nucleotide sequence ID" value="NZ_FNFO01000008.1"/>
</dbReference>
<comment type="similarity">
    <text evidence="1 5">Belongs to the MreC family.</text>
</comment>
<dbReference type="PANTHER" id="PTHR34138">
    <property type="entry name" value="CELL SHAPE-DETERMINING PROTEIN MREC"/>
    <property type="match status" value="1"/>
</dbReference>
<keyword evidence="6" id="KW-1133">Transmembrane helix</keyword>
<dbReference type="GO" id="GO:0008360">
    <property type="term" value="P:regulation of cell shape"/>
    <property type="evidence" value="ECO:0007669"/>
    <property type="project" value="UniProtKB-KW"/>
</dbReference>
<gene>
    <name evidence="8" type="ORF">SAMN05421823_108133</name>
</gene>
<dbReference type="OrthoDB" id="9811827at2"/>
<reference evidence="8 9" key="1">
    <citation type="submission" date="2016-10" db="EMBL/GenBank/DDBJ databases">
        <authorList>
            <person name="de Groot N.N."/>
        </authorList>
    </citation>
    <scope>NUCLEOTIDE SEQUENCE [LARGE SCALE GENOMIC DNA]</scope>
    <source>
        <strain evidence="8 9">DSM 25186</strain>
    </source>
</reference>
<evidence type="ECO:0000313" key="9">
    <source>
        <dbReference type="Proteomes" id="UP000198510"/>
    </source>
</evidence>
<dbReference type="InterPro" id="IPR055342">
    <property type="entry name" value="MreC_beta-barrel_core"/>
</dbReference>
<evidence type="ECO:0000259" key="7">
    <source>
        <dbReference type="Pfam" id="PF04085"/>
    </source>
</evidence>
<dbReference type="NCBIfam" id="NF010532">
    <property type="entry name" value="PRK13922.9-3"/>
    <property type="match status" value="1"/>
</dbReference>
<keyword evidence="9" id="KW-1185">Reference proteome</keyword>
<sequence>MQQLFQLLFQYRLFLMFLLLEAICGWLIVRNNPYQSAAFHHTSSTLTGDVLTFSNSTKEFLELTTTNQQLAAENARLRFELEQVRLQTLPIRTDTLTQRDSMRDSLHIELPPFQFASDTVVPQYVFRTAKVINNSVRRFKNYLTINRGTDDGIRPGMGVASSQGVVGRVKASSKHFSTVTSVLHTDMTVSAQIQGENAFGSISWDGTDPQRVQLNYIPRHIQIEVGDTIVTTGYSTLFPPYMAIGTIQDVNIDDNQTFYDIDVTLFNDLQTVTYVYVIENLLQEEQDSLEQVSMQ</sequence>
<feature type="domain" description="Rod shape-determining protein MreC beta-barrel core" evidence="7">
    <location>
        <begin position="131"/>
        <end position="279"/>
    </location>
</feature>
<evidence type="ECO:0000256" key="3">
    <source>
        <dbReference type="ARBA" id="ARBA00022960"/>
    </source>
</evidence>